<dbReference type="EMBL" id="JAFEMO010000001">
    <property type="protein sequence ID" value="KAH7576241.1"/>
    <property type="molecule type" value="Genomic_DNA"/>
</dbReference>
<dbReference type="SUPFAM" id="SSF49599">
    <property type="entry name" value="TRAF domain-like"/>
    <property type="match status" value="1"/>
</dbReference>
<accession>A0ABQ8IHT3</accession>
<evidence type="ECO:0000313" key="3">
    <source>
        <dbReference type="Proteomes" id="UP000827721"/>
    </source>
</evidence>
<gene>
    <name evidence="2" type="ORF">JRO89_XS01G0020800</name>
</gene>
<name>A0ABQ8IHT3_9ROSI</name>
<protein>
    <recommendedName>
        <fullName evidence="1">MATH domain-containing protein</fullName>
    </recommendedName>
</protein>
<sequence length="149" mass="17540">MVFFFFLFLDILREEKDFQPAPFTLKIESYWSLLDEEERFETSNFDVGGYKWYMFKCSSALFIYLFSLMLMLKEEKLELCPKGYESGKGKYLLTLNQFVVDSCWFDSEAGWGFNTPLKDINELSIGYLKDDTLIVEVEFDAISSIKVRP</sequence>
<dbReference type="Gene3D" id="2.60.210.10">
    <property type="entry name" value="Apoptosis, Tumor Necrosis Factor Receptor Associated Protein 2, Chain A"/>
    <property type="match status" value="1"/>
</dbReference>
<evidence type="ECO:0000313" key="2">
    <source>
        <dbReference type="EMBL" id="KAH7576241.1"/>
    </source>
</evidence>
<dbReference type="InterPro" id="IPR008974">
    <property type="entry name" value="TRAF-like"/>
</dbReference>
<reference evidence="2 3" key="1">
    <citation type="submission" date="2021-02" db="EMBL/GenBank/DDBJ databases">
        <title>Plant Genome Project.</title>
        <authorList>
            <person name="Zhang R.-G."/>
        </authorList>
    </citation>
    <scope>NUCLEOTIDE SEQUENCE [LARGE SCALE GENOMIC DNA]</scope>
    <source>
        <tissue evidence="2">Leaves</tissue>
    </source>
</reference>
<evidence type="ECO:0000259" key="1">
    <source>
        <dbReference type="PROSITE" id="PS50144"/>
    </source>
</evidence>
<organism evidence="2 3">
    <name type="scientific">Xanthoceras sorbifolium</name>
    <dbReference type="NCBI Taxonomy" id="99658"/>
    <lineage>
        <taxon>Eukaryota</taxon>
        <taxon>Viridiplantae</taxon>
        <taxon>Streptophyta</taxon>
        <taxon>Embryophyta</taxon>
        <taxon>Tracheophyta</taxon>
        <taxon>Spermatophyta</taxon>
        <taxon>Magnoliopsida</taxon>
        <taxon>eudicotyledons</taxon>
        <taxon>Gunneridae</taxon>
        <taxon>Pentapetalae</taxon>
        <taxon>rosids</taxon>
        <taxon>malvids</taxon>
        <taxon>Sapindales</taxon>
        <taxon>Sapindaceae</taxon>
        <taxon>Xanthoceroideae</taxon>
        <taxon>Xanthoceras</taxon>
    </lineage>
</organism>
<keyword evidence="3" id="KW-1185">Reference proteome</keyword>
<comment type="caution">
    <text evidence="2">The sequence shown here is derived from an EMBL/GenBank/DDBJ whole genome shotgun (WGS) entry which is preliminary data.</text>
</comment>
<dbReference type="CDD" id="cd00121">
    <property type="entry name" value="MATH"/>
    <property type="match status" value="1"/>
</dbReference>
<feature type="domain" description="MATH" evidence="1">
    <location>
        <begin position="20"/>
        <end position="139"/>
    </location>
</feature>
<dbReference type="PROSITE" id="PS50144">
    <property type="entry name" value="MATH"/>
    <property type="match status" value="1"/>
</dbReference>
<proteinExistence type="predicted"/>
<dbReference type="Proteomes" id="UP000827721">
    <property type="component" value="Unassembled WGS sequence"/>
</dbReference>
<dbReference type="InterPro" id="IPR002083">
    <property type="entry name" value="MATH/TRAF_dom"/>
</dbReference>